<dbReference type="Proteomes" id="UP000235116">
    <property type="component" value="Chromosome"/>
</dbReference>
<dbReference type="KEGG" id="kak:Kalk_20915"/>
<dbReference type="InterPro" id="IPR003661">
    <property type="entry name" value="HisK_dim/P_dom"/>
</dbReference>
<dbReference type="SUPFAM" id="SSF47384">
    <property type="entry name" value="Homodimeric domain of signal transducing histidine kinase"/>
    <property type="match status" value="1"/>
</dbReference>
<dbReference type="SUPFAM" id="SSF52172">
    <property type="entry name" value="CheY-like"/>
    <property type="match status" value="2"/>
</dbReference>
<dbReference type="SMART" id="SM00387">
    <property type="entry name" value="HATPase_c"/>
    <property type="match status" value="1"/>
</dbReference>
<accession>A0A2K9LR44</accession>
<organism evidence="9 10">
    <name type="scientific">Ketobacter alkanivorans</name>
    <dbReference type="NCBI Taxonomy" id="1917421"/>
    <lineage>
        <taxon>Bacteria</taxon>
        <taxon>Pseudomonadati</taxon>
        <taxon>Pseudomonadota</taxon>
        <taxon>Gammaproteobacteria</taxon>
        <taxon>Pseudomonadales</taxon>
        <taxon>Ketobacteraceae</taxon>
        <taxon>Ketobacter</taxon>
    </lineage>
</organism>
<feature type="modified residue" description="4-aspartylphosphate" evidence="5">
    <location>
        <position position="665"/>
    </location>
</feature>
<keyword evidence="3 5" id="KW-0597">Phosphoprotein</keyword>
<dbReference type="PROSITE" id="PS50110">
    <property type="entry name" value="RESPONSE_REGULATORY"/>
    <property type="match status" value="2"/>
</dbReference>
<evidence type="ECO:0000256" key="2">
    <source>
        <dbReference type="ARBA" id="ARBA00012438"/>
    </source>
</evidence>
<name>A0A2K9LR44_9GAMM</name>
<proteinExistence type="predicted"/>
<dbReference type="SMART" id="SM00388">
    <property type="entry name" value="HisKA"/>
    <property type="match status" value="1"/>
</dbReference>
<comment type="caution">
    <text evidence="5">Lacks conserved residue(s) required for the propagation of feature annotation.</text>
</comment>
<dbReference type="InterPro" id="IPR036890">
    <property type="entry name" value="HATPase_C_sf"/>
</dbReference>
<dbReference type="PANTHER" id="PTHR45339:SF5">
    <property type="entry name" value="HISTIDINE KINASE"/>
    <property type="match status" value="1"/>
</dbReference>
<dbReference type="InterPro" id="IPR036097">
    <property type="entry name" value="HisK_dim/P_sf"/>
</dbReference>
<feature type="transmembrane region" description="Helical" evidence="6">
    <location>
        <begin position="118"/>
        <end position="136"/>
    </location>
</feature>
<dbReference type="FunFam" id="3.30.565.10:FF:000010">
    <property type="entry name" value="Sensor histidine kinase RcsC"/>
    <property type="match status" value="1"/>
</dbReference>
<dbReference type="Gene3D" id="3.30.565.10">
    <property type="entry name" value="Histidine kinase-like ATPase, C-terminal domain"/>
    <property type="match status" value="1"/>
</dbReference>
<gene>
    <name evidence="9" type="ORF">Kalk_20915</name>
</gene>
<feature type="domain" description="Response regulatory" evidence="8">
    <location>
        <begin position="616"/>
        <end position="736"/>
    </location>
</feature>
<evidence type="ECO:0000313" key="10">
    <source>
        <dbReference type="Proteomes" id="UP000235116"/>
    </source>
</evidence>
<feature type="transmembrane region" description="Helical" evidence="6">
    <location>
        <begin position="20"/>
        <end position="43"/>
    </location>
</feature>
<dbReference type="CDD" id="cd00082">
    <property type="entry name" value="HisKA"/>
    <property type="match status" value="1"/>
</dbReference>
<dbReference type="InterPro" id="IPR003594">
    <property type="entry name" value="HATPase_dom"/>
</dbReference>
<evidence type="ECO:0000256" key="6">
    <source>
        <dbReference type="SAM" id="Phobius"/>
    </source>
</evidence>
<dbReference type="Pfam" id="PF00512">
    <property type="entry name" value="HisKA"/>
    <property type="match status" value="1"/>
</dbReference>
<dbReference type="InterPro" id="IPR001789">
    <property type="entry name" value="Sig_transdc_resp-reg_receiver"/>
</dbReference>
<dbReference type="CDD" id="cd17546">
    <property type="entry name" value="REC_hyHK_CKI1_RcsC-like"/>
    <property type="match status" value="1"/>
</dbReference>
<feature type="domain" description="Response regulatory" evidence="8">
    <location>
        <begin position="469"/>
        <end position="593"/>
    </location>
</feature>
<dbReference type="PRINTS" id="PR00344">
    <property type="entry name" value="BCTRLSENSOR"/>
</dbReference>
<feature type="transmembrane region" description="Helical" evidence="6">
    <location>
        <begin position="91"/>
        <end position="112"/>
    </location>
</feature>
<evidence type="ECO:0000259" key="7">
    <source>
        <dbReference type="PROSITE" id="PS50109"/>
    </source>
</evidence>
<dbReference type="SMART" id="SM00448">
    <property type="entry name" value="REC"/>
    <property type="match status" value="1"/>
</dbReference>
<sequence>MGLMERDEKLLKDRKILRKIDLNLAVQSRFFVAANILLFLFVASVGNYYLLHPVVTAVSGAALLVLSAGLFYFCIRFDSTYGAGPARWRMYFMVLQVGNSLCMGLFCAAVIWLDKLAVNAFLVTLYMVGYSAINNVEWSPYDQRNGIRLFCNLVPPIAAFTVLADINGLTIAAGLLVMMVMLLRQSRLLSVRHWDNVRVHHELHTKARDLAQAANEAHSASQFKTEFLSNITHEIRTPMNNVLGMLALLDDTELSAQQRELQNLAVHSGEGLLSLIDDIVDFSRITSGQVQLNESVFHVKRCIDQNLELLGPRAHEKGMELSCTYEQDIPVRVKGDQGRLAQLINNLVSNAIKYSDGTDIVLHVSMSKVSEQLAELRVSVRDNGKGIDPVMQDHLFDAFSKQLTTRDVAQAGTGLGLAISKGLAECMSGDIGFKSSPEEGTEFWFTVCMPLSTQQAQKLSLNKELLNKRVLIVGAGGGLLEALVSQLSAWDMVVESIAGDGQAHALIAEADEADRGYELIFINMPVLQPMDLALVTDLQSMAPLKTSPKVIMLSSLAQRADALRTGMEAKLSVDWLSKPITREKLCRVLIDTFELDQPEETADKQDAASGEMVGRRILLVEDNAVNQMVAKGLLNKLGYVVTSVVNGKEALGLLEEKEFDLILMDCMMPVLDGYETTTALRDKEAANEASVRIPIIAMTANVVEGEQQRCLACGMDDYLSKPVNIEELDAKMRQWLGARDSESERQESSLKSA</sequence>
<dbReference type="InterPro" id="IPR011006">
    <property type="entry name" value="CheY-like_superfamily"/>
</dbReference>
<evidence type="ECO:0000256" key="4">
    <source>
        <dbReference type="ARBA" id="ARBA00023012"/>
    </source>
</evidence>
<keyword evidence="4" id="KW-0902">Two-component regulatory system</keyword>
<feature type="domain" description="Histidine kinase" evidence="7">
    <location>
        <begin position="230"/>
        <end position="451"/>
    </location>
</feature>
<dbReference type="Gene3D" id="1.10.287.130">
    <property type="match status" value="1"/>
</dbReference>
<dbReference type="InterPro" id="IPR004358">
    <property type="entry name" value="Sig_transdc_His_kin-like_C"/>
</dbReference>
<keyword evidence="6" id="KW-0812">Transmembrane</keyword>
<dbReference type="AlphaFoldDB" id="A0A2K9LR44"/>
<dbReference type="Pfam" id="PF02518">
    <property type="entry name" value="HATPase_c"/>
    <property type="match status" value="1"/>
</dbReference>
<evidence type="ECO:0000256" key="1">
    <source>
        <dbReference type="ARBA" id="ARBA00000085"/>
    </source>
</evidence>
<evidence type="ECO:0000256" key="5">
    <source>
        <dbReference type="PROSITE-ProRule" id="PRU00169"/>
    </source>
</evidence>
<dbReference type="PANTHER" id="PTHR45339">
    <property type="entry name" value="HYBRID SIGNAL TRANSDUCTION HISTIDINE KINASE J"/>
    <property type="match status" value="1"/>
</dbReference>
<dbReference type="InterPro" id="IPR005467">
    <property type="entry name" value="His_kinase_dom"/>
</dbReference>
<protein>
    <recommendedName>
        <fullName evidence="2">histidine kinase</fullName>
        <ecNumber evidence="2">2.7.13.3</ecNumber>
    </recommendedName>
</protein>
<keyword evidence="6" id="KW-1133">Transmembrane helix</keyword>
<dbReference type="EC" id="2.7.13.3" evidence="2"/>
<dbReference type="GO" id="GO:0000155">
    <property type="term" value="F:phosphorelay sensor kinase activity"/>
    <property type="evidence" value="ECO:0007669"/>
    <property type="project" value="InterPro"/>
</dbReference>
<dbReference type="EMBL" id="CP022684">
    <property type="protein sequence ID" value="AUM14737.1"/>
    <property type="molecule type" value="Genomic_DNA"/>
</dbReference>
<dbReference type="Pfam" id="PF00072">
    <property type="entry name" value="Response_reg"/>
    <property type="match status" value="1"/>
</dbReference>
<evidence type="ECO:0000313" key="9">
    <source>
        <dbReference type="EMBL" id="AUM14737.1"/>
    </source>
</evidence>
<evidence type="ECO:0000259" key="8">
    <source>
        <dbReference type="PROSITE" id="PS50110"/>
    </source>
</evidence>
<comment type="catalytic activity">
    <reaction evidence="1">
        <text>ATP + protein L-histidine = ADP + protein N-phospho-L-histidine.</text>
        <dbReference type="EC" id="2.7.13.3"/>
    </reaction>
</comment>
<keyword evidence="6" id="KW-0472">Membrane</keyword>
<feature type="transmembrane region" description="Helical" evidence="6">
    <location>
        <begin position="49"/>
        <end position="75"/>
    </location>
</feature>
<evidence type="ECO:0000256" key="3">
    <source>
        <dbReference type="ARBA" id="ARBA00022553"/>
    </source>
</evidence>
<dbReference type="SUPFAM" id="SSF55874">
    <property type="entry name" value="ATPase domain of HSP90 chaperone/DNA topoisomerase II/histidine kinase"/>
    <property type="match status" value="1"/>
</dbReference>
<dbReference type="PROSITE" id="PS50109">
    <property type="entry name" value="HIS_KIN"/>
    <property type="match status" value="1"/>
</dbReference>
<dbReference type="Gene3D" id="3.40.50.2300">
    <property type="match status" value="2"/>
</dbReference>
<feature type="transmembrane region" description="Helical" evidence="6">
    <location>
        <begin position="157"/>
        <end position="183"/>
    </location>
</feature>
<reference evidence="10" key="1">
    <citation type="submission" date="2017-08" db="EMBL/GenBank/DDBJ databases">
        <title>Direct submision.</title>
        <authorList>
            <person name="Kim S.-J."/>
            <person name="Rhee S.-K."/>
        </authorList>
    </citation>
    <scope>NUCLEOTIDE SEQUENCE [LARGE SCALE GENOMIC DNA]</scope>
    <source>
        <strain evidence="10">GI5</strain>
    </source>
</reference>
<keyword evidence="10" id="KW-1185">Reference proteome</keyword>